<dbReference type="RefSeq" id="WP_070981178.1">
    <property type="nucleotide sequence ID" value="NZ_CP017707.1"/>
</dbReference>
<feature type="signal peptide" evidence="1">
    <location>
        <begin position="1"/>
        <end position="18"/>
    </location>
</feature>
<evidence type="ECO:0000313" key="2">
    <source>
        <dbReference type="EMBL" id="AOZ52189.1"/>
    </source>
</evidence>
<sequence>MKFLSLAALALAAQQALAAPPDLQAVVRYETISQGADGVEKTIRYSERWVRQDGHAWRERLNAGAPHRHDDDGHQHLDFAAAPRHVWRDAKGELKVEFVHAAKKERIVVEPREWRDAGFDGSWERASQLVDMAKMRGFARKTGGADAVVYSKAGKTLRWSERWQMPLQVSLRSTDGRQRETITVEPLPLPAGFVPPWRRSAGWPARDYLDTLD</sequence>
<accession>A0A1D9LLS1</accession>
<gene>
    <name evidence="2" type="ORF">BKX93_20735</name>
</gene>
<evidence type="ECO:0000313" key="3">
    <source>
        <dbReference type="Proteomes" id="UP000178776"/>
    </source>
</evidence>
<evidence type="ECO:0008006" key="4">
    <source>
        <dbReference type="Google" id="ProtNLM"/>
    </source>
</evidence>
<dbReference type="Proteomes" id="UP000178776">
    <property type="component" value="Chromosome"/>
</dbReference>
<dbReference type="AlphaFoldDB" id="A0A1D9LLS1"/>
<reference evidence="2 3" key="1">
    <citation type="submission" date="2016-10" db="EMBL/GenBank/DDBJ databases">
        <title>Chromobacterium muskegensis sp. nov., an insecticidal bacterium isolated from Sphagnum bogs.</title>
        <authorList>
            <person name="Sparks M.E."/>
            <person name="Blackburn M.B."/>
            <person name="Gundersen-Rindal D.E."/>
            <person name="Mitchell A."/>
            <person name="Farrar R."/>
            <person name="Kuhar D."/>
        </authorList>
    </citation>
    <scope>NUCLEOTIDE SEQUENCE [LARGE SCALE GENOMIC DNA]</scope>
    <source>
        <strain evidence="2 3">21-1</strain>
    </source>
</reference>
<dbReference type="GeneID" id="68843628"/>
<evidence type="ECO:0000256" key="1">
    <source>
        <dbReference type="SAM" id="SignalP"/>
    </source>
</evidence>
<keyword evidence="1" id="KW-0732">Signal</keyword>
<name>A0A1D9LLS1_9NEIS</name>
<organism evidence="2 3">
    <name type="scientific">Chromobacterium vaccinii</name>
    <dbReference type="NCBI Taxonomy" id="1108595"/>
    <lineage>
        <taxon>Bacteria</taxon>
        <taxon>Pseudomonadati</taxon>
        <taxon>Pseudomonadota</taxon>
        <taxon>Betaproteobacteria</taxon>
        <taxon>Neisseriales</taxon>
        <taxon>Chromobacteriaceae</taxon>
        <taxon>Chromobacterium</taxon>
    </lineage>
</organism>
<proteinExistence type="predicted"/>
<protein>
    <recommendedName>
        <fullName evidence="4">DUF3108 domain-containing protein</fullName>
    </recommendedName>
</protein>
<feature type="chain" id="PRO_5009443293" description="DUF3108 domain-containing protein" evidence="1">
    <location>
        <begin position="19"/>
        <end position="213"/>
    </location>
</feature>
<dbReference type="KEGG" id="cvc:BKX93_20735"/>
<dbReference type="STRING" id="1108595.BKX93_20735"/>
<dbReference type="EMBL" id="CP017707">
    <property type="protein sequence ID" value="AOZ52189.1"/>
    <property type="molecule type" value="Genomic_DNA"/>
</dbReference>